<dbReference type="Gene3D" id="3.40.50.300">
    <property type="entry name" value="P-loop containing nucleotide triphosphate hydrolases"/>
    <property type="match status" value="1"/>
</dbReference>
<gene>
    <name evidence="2" type="ORF">H3H45_05980</name>
</gene>
<dbReference type="InterPro" id="IPR027417">
    <property type="entry name" value="P-loop_NTPase"/>
</dbReference>
<evidence type="ECO:0000313" key="2">
    <source>
        <dbReference type="EMBL" id="MBB1518782.1"/>
    </source>
</evidence>
<accession>A0A7W4DAM2</accession>
<feature type="domain" description="Dynamin N-terminal" evidence="1">
    <location>
        <begin position="59"/>
        <end position="273"/>
    </location>
</feature>
<dbReference type="EMBL" id="JACJFN010000001">
    <property type="protein sequence ID" value="MBB1518782.1"/>
    <property type="molecule type" value="Genomic_DNA"/>
</dbReference>
<dbReference type="RefSeq" id="WP_182832797.1">
    <property type="nucleotide sequence ID" value="NZ_JACJFN010000001.1"/>
</dbReference>
<dbReference type="PANTHER" id="PTHR43681">
    <property type="entry name" value="TRANSMEMBRANE GTPASE FZO"/>
    <property type="match status" value="1"/>
</dbReference>
<comment type="caution">
    <text evidence="2">The sequence shown here is derived from an EMBL/GenBank/DDBJ whole genome shotgun (WGS) entry which is preliminary data.</text>
</comment>
<dbReference type="InterPro" id="IPR045063">
    <property type="entry name" value="Dynamin_N"/>
</dbReference>
<dbReference type="AlphaFoldDB" id="A0A7W4DAM2"/>
<protein>
    <submittedName>
        <fullName evidence="2">Dynamin-like GTPase family protein</fullName>
    </submittedName>
</protein>
<reference evidence="2 3" key="1">
    <citation type="submission" date="2020-08" db="EMBL/GenBank/DDBJ databases">
        <authorList>
            <person name="Kim C.M."/>
        </authorList>
    </citation>
    <scope>NUCLEOTIDE SEQUENCE [LARGE SCALE GENOMIC DNA]</scope>
    <source>
        <strain evidence="2 3">SR9</strain>
    </source>
</reference>
<name>A0A7W4DAM2_9GAMM</name>
<dbReference type="PANTHER" id="PTHR43681:SF1">
    <property type="entry name" value="SARCALUMENIN"/>
    <property type="match status" value="1"/>
</dbReference>
<dbReference type="SUPFAM" id="SSF52540">
    <property type="entry name" value="P-loop containing nucleoside triphosphate hydrolases"/>
    <property type="match status" value="1"/>
</dbReference>
<sequence>MSMERLSQQVDAYVTWKRELMREITRYRSWLVHNRLGSEAVDTRLERALRLLRTDHITLAFVGEFSRGKTELINSLFFSEYGQRMLPSHAGRTTMCPTELFFDPRSERSYIRLLPIETRTAAASVAQFKRIPGNWVNIPLDTSDPDNMVQAFAQVAKTKPMPVEQAIQLGFHPDMLESAGKPGLVLVPAWRHAMVNFDHPLLRQGLRILDTPGLNALGSEPELTLSMLPSAQAIIFLLAADTGVTASDMAIWQQHIRQLDEETQASLFAVLNKIDVLWDDLAGEEFVQHAIGQIQQATARQLGISADNVLPLSAKQAMLAKVRKDEALLERSQLGDLENLLCERIVAQKERLLEERVVNQVLALLNNSQHVLNLRLEKVREQQELLSTHQQDNGQMLFELTAKTKEDHSQHHKRLLGLKTNQRLLRRQGDLLRSAVRPDKLDEHLATVRQGLSGSWTTFGINQSILQFFQAVETDLGNLAQEAEMANKMVAAIYRRHNEENPLHGVDAPQFNSQRYLRELKQLQGKADQFRLHLKTLLSEQKVLTRRFFATLVQEVIGLHQRLRNEAEQWANDALMPLMQHTLEHKQLLETHMLRLKALAQDTQQARQRGQQLARYIGELETQLAQANEMLRALRRPAPIQRQGKVVTLPGVARQQSASEHS</sequence>
<evidence type="ECO:0000259" key="1">
    <source>
        <dbReference type="Pfam" id="PF00350"/>
    </source>
</evidence>
<proteinExistence type="predicted"/>
<evidence type="ECO:0000313" key="3">
    <source>
        <dbReference type="Proteomes" id="UP000581189"/>
    </source>
</evidence>
<dbReference type="Proteomes" id="UP000581189">
    <property type="component" value="Unassembled WGS sequence"/>
</dbReference>
<keyword evidence="3" id="KW-1185">Reference proteome</keyword>
<dbReference type="InterPro" id="IPR051943">
    <property type="entry name" value="TRAFAC_Dynamin-like_GTPase"/>
</dbReference>
<organism evidence="2 3">
    <name type="scientific">Aquipseudomonas guryensis</name>
    <dbReference type="NCBI Taxonomy" id="2759165"/>
    <lineage>
        <taxon>Bacteria</taxon>
        <taxon>Pseudomonadati</taxon>
        <taxon>Pseudomonadota</taxon>
        <taxon>Gammaproteobacteria</taxon>
        <taxon>Pseudomonadales</taxon>
        <taxon>Pseudomonadaceae</taxon>
        <taxon>Aquipseudomonas</taxon>
    </lineage>
</organism>
<dbReference type="Pfam" id="PF00350">
    <property type="entry name" value="Dynamin_N"/>
    <property type="match status" value="1"/>
</dbReference>